<gene>
    <name evidence="2" type="ORF">BG61_12530</name>
</gene>
<dbReference type="EMBL" id="JFHC01000002">
    <property type="protein sequence ID" value="KDR44593.1"/>
    <property type="molecule type" value="Genomic_DNA"/>
</dbReference>
<evidence type="ECO:0000313" key="3">
    <source>
        <dbReference type="Proteomes" id="UP000027466"/>
    </source>
</evidence>
<sequence length="92" mass="9705">MIKVSIHYRHRGGVRFGARRAPFTEPTEFPGASLVSLRAARREDALAARAADGGSAPLARSARSGAEAPHAARYPLARERSGGRTPPLCAAV</sequence>
<dbReference type="STRING" id="60547.GCA_000751215_00802"/>
<reference evidence="2 3" key="1">
    <citation type="submission" date="2014-03" db="EMBL/GenBank/DDBJ databases">
        <title>Draft Genome Sequences of Four Burkholderia Strains.</title>
        <authorList>
            <person name="Liu X.Y."/>
            <person name="Li C.X."/>
            <person name="Xu J.H."/>
        </authorList>
    </citation>
    <scope>NUCLEOTIDE SEQUENCE [LARGE SCALE GENOMIC DNA]</scope>
    <source>
        <strain evidence="2 3">DSM 50014</strain>
    </source>
</reference>
<dbReference type="AlphaFoldDB" id="A0A069PUY6"/>
<name>A0A069PUY6_9BURK</name>
<feature type="region of interest" description="Disordered" evidence="1">
    <location>
        <begin position="51"/>
        <end position="92"/>
    </location>
</feature>
<dbReference type="Proteomes" id="UP000027466">
    <property type="component" value="Unassembled WGS sequence"/>
</dbReference>
<proteinExistence type="predicted"/>
<accession>A0A069PUY6</accession>
<evidence type="ECO:0000256" key="1">
    <source>
        <dbReference type="SAM" id="MobiDB-lite"/>
    </source>
</evidence>
<comment type="caution">
    <text evidence="2">The sequence shown here is derived from an EMBL/GenBank/DDBJ whole genome shotgun (WGS) entry which is preliminary data.</text>
</comment>
<keyword evidence="3" id="KW-1185">Reference proteome</keyword>
<protein>
    <submittedName>
        <fullName evidence="2">Uncharacterized protein</fullName>
    </submittedName>
</protein>
<organism evidence="2 3">
    <name type="scientific">Caballeronia glathei</name>
    <dbReference type="NCBI Taxonomy" id="60547"/>
    <lineage>
        <taxon>Bacteria</taxon>
        <taxon>Pseudomonadati</taxon>
        <taxon>Pseudomonadota</taxon>
        <taxon>Betaproteobacteria</taxon>
        <taxon>Burkholderiales</taxon>
        <taxon>Burkholderiaceae</taxon>
        <taxon>Caballeronia</taxon>
    </lineage>
</organism>
<dbReference type="RefSeq" id="WP_035926116.1">
    <property type="nucleotide sequence ID" value="NZ_CADFFX010000008.1"/>
</dbReference>
<evidence type="ECO:0000313" key="2">
    <source>
        <dbReference type="EMBL" id="KDR44593.1"/>
    </source>
</evidence>